<evidence type="ECO:0000313" key="6">
    <source>
        <dbReference type="EMBL" id="MCD2114240.1"/>
    </source>
</evidence>
<dbReference type="PANTHER" id="PTHR46044:SF14">
    <property type="entry name" value="ARYLACETONITRILASE"/>
    <property type="match status" value="1"/>
</dbReference>
<feature type="domain" description="CN hydrolase" evidence="5">
    <location>
        <begin position="33"/>
        <end position="307"/>
    </location>
</feature>
<evidence type="ECO:0000256" key="3">
    <source>
        <dbReference type="PROSITE-ProRule" id="PRU10139"/>
    </source>
</evidence>
<keyword evidence="2 6" id="KW-0378">Hydrolase</keyword>
<dbReference type="InterPro" id="IPR003010">
    <property type="entry name" value="C-N_Hydrolase"/>
</dbReference>
<dbReference type="GO" id="GO:0000257">
    <property type="term" value="F:nitrilase activity"/>
    <property type="evidence" value="ECO:0007669"/>
    <property type="project" value="UniProtKB-ARBA"/>
</dbReference>
<sequence length="391" mass="43117">MSFHVNSRAFSPRTVLPNTSNGGTDMVEYTNTFKVAAVQAQPVWFDAAKTVDKTVSIIAEAARNGCELVAFPEVFIPGYPYHIWVDSPLAGMAKFAVRYHENSLTMDSPHVQRLRDAARDHDIAVVVGISERDGGSLYMTQLIIDAEGQLVARRRKLKPTHVERSVYGEGNGSDISVYDMPFARLGALNCWEHFQTLTKYAMYSMHEQVHVASWPGMSLYQPEVPAFGVDAQLTATRMYALEGQTFVVCTTQVVTPEAHEFFCENEEQRKLIGRGGGFARIIGPDGRDLATPLAEDEEGILYADIDLSAITLAKQAADPVGHYSRPDVLSLNFNQRRTTPVNTPLSTIHATHTFVPQFGALDGVRELNGADEQRALPSTHSDETDRATATL</sequence>
<evidence type="ECO:0000256" key="2">
    <source>
        <dbReference type="ARBA" id="ARBA00022801"/>
    </source>
</evidence>
<evidence type="ECO:0000313" key="7">
    <source>
        <dbReference type="Proteomes" id="UP001198630"/>
    </source>
</evidence>
<feature type="region of interest" description="Disordered" evidence="4">
    <location>
        <begin position="372"/>
        <end position="391"/>
    </location>
</feature>
<proteinExistence type="inferred from homology"/>
<dbReference type="PROSITE" id="PS50263">
    <property type="entry name" value="CN_HYDROLASE"/>
    <property type="match status" value="1"/>
</dbReference>
<dbReference type="AlphaFoldDB" id="A0AAW4XNI6"/>
<evidence type="ECO:0000259" key="5">
    <source>
        <dbReference type="PROSITE" id="PS50263"/>
    </source>
</evidence>
<dbReference type="Pfam" id="PF00795">
    <property type="entry name" value="CN_hydrolase"/>
    <property type="match status" value="1"/>
</dbReference>
<feature type="compositionally biased region" description="Basic and acidic residues" evidence="4">
    <location>
        <begin position="380"/>
        <end position="391"/>
    </location>
</feature>
<reference evidence="6" key="1">
    <citation type="submission" date="2021-11" db="EMBL/GenBank/DDBJ databases">
        <title>Development of a sustainable strategy for remediation of hydrocarbon-contaminated territories based on the waste exchange concept.</title>
        <authorList>
            <person name="Elkin A."/>
        </authorList>
    </citation>
    <scope>NUCLEOTIDE SEQUENCE</scope>
    <source>
        <strain evidence="6">IEGM 757</strain>
    </source>
</reference>
<comment type="caution">
    <text evidence="6">The sequence shown here is derived from an EMBL/GenBank/DDBJ whole genome shotgun (WGS) entry which is preliminary data.</text>
</comment>
<organism evidence="6 7">
    <name type="scientific">Rhodococcus rhodochrous</name>
    <dbReference type="NCBI Taxonomy" id="1829"/>
    <lineage>
        <taxon>Bacteria</taxon>
        <taxon>Bacillati</taxon>
        <taxon>Actinomycetota</taxon>
        <taxon>Actinomycetes</taxon>
        <taxon>Mycobacteriales</taxon>
        <taxon>Nocardiaceae</taxon>
        <taxon>Rhodococcus</taxon>
    </lineage>
</organism>
<dbReference type="InterPro" id="IPR036526">
    <property type="entry name" value="C-N_Hydrolase_sf"/>
</dbReference>
<dbReference type="SUPFAM" id="SSF56317">
    <property type="entry name" value="Carbon-nitrogen hydrolase"/>
    <property type="match status" value="1"/>
</dbReference>
<dbReference type="RefSeq" id="WP_230792356.1">
    <property type="nucleotide sequence ID" value="NZ_JAJNCO010000018.1"/>
</dbReference>
<name>A0AAW4XNI6_RHORH</name>
<gene>
    <name evidence="6" type="ORF">LQ384_24320</name>
</gene>
<dbReference type="Proteomes" id="UP001198630">
    <property type="component" value="Unassembled WGS sequence"/>
</dbReference>
<accession>A0AAW4XNI6</accession>
<evidence type="ECO:0000256" key="1">
    <source>
        <dbReference type="ARBA" id="ARBA00008129"/>
    </source>
</evidence>
<dbReference type="EMBL" id="JAJNCO010000018">
    <property type="protein sequence ID" value="MCD2114240.1"/>
    <property type="molecule type" value="Genomic_DNA"/>
</dbReference>
<dbReference type="InterPro" id="IPR000132">
    <property type="entry name" value="Nitrilase/CN_hydratase_CS"/>
</dbReference>
<dbReference type="PANTHER" id="PTHR46044">
    <property type="entry name" value="NITRILASE"/>
    <property type="match status" value="1"/>
</dbReference>
<dbReference type="PROSITE" id="PS00920">
    <property type="entry name" value="NITRIL_CHT_1"/>
    <property type="match status" value="1"/>
</dbReference>
<feature type="active site" description="Proton acceptor" evidence="3">
    <location>
        <position position="73"/>
    </location>
</feature>
<dbReference type="PROSITE" id="PS00921">
    <property type="entry name" value="NITRIL_CHT_2"/>
    <property type="match status" value="1"/>
</dbReference>
<dbReference type="CDD" id="cd07564">
    <property type="entry name" value="nitrilases_CHs"/>
    <property type="match status" value="1"/>
</dbReference>
<comment type="similarity">
    <text evidence="1">Belongs to the carbon-nitrogen hydrolase superfamily. Nitrilase family.</text>
</comment>
<evidence type="ECO:0000256" key="4">
    <source>
        <dbReference type="SAM" id="MobiDB-lite"/>
    </source>
</evidence>
<protein>
    <submittedName>
        <fullName evidence="6">Carbon-nitrogen hydrolase family protein</fullName>
    </submittedName>
</protein>
<dbReference type="Gene3D" id="3.60.110.10">
    <property type="entry name" value="Carbon-nitrogen hydrolase"/>
    <property type="match status" value="1"/>
</dbReference>
<dbReference type="InterPro" id="IPR044149">
    <property type="entry name" value="Nitrilases_CHs"/>
</dbReference>